<dbReference type="EMBL" id="JAEHOE010000133">
    <property type="protein sequence ID" value="KAG2485238.1"/>
    <property type="molecule type" value="Genomic_DNA"/>
</dbReference>
<organism evidence="2 3">
    <name type="scientific">Edaphochlamys debaryana</name>
    <dbReference type="NCBI Taxonomy" id="47281"/>
    <lineage>
        <taxon>Eukaryota</taxon>
        <taxon>Viridiplantae</taxon>
        <taxon>Chlorophyta</taxon>
        <taxon>core chlorophytes</taxon>
        <taxon>Chlorophyceae</taxon>
        <taxon>CS clade</taxon>
        <taxon>Chlamydomonadales</taxon>
        <taxon>Chlamydomonadales incertae sedis</taxon>
        <taxon>Edaphochlamys</taxon>
    </lineage>
</organism>
<dbReference type="InterPro" id="IPR052514">
    <property type="entry name" value="SAM-dependent_MTase"/>
</dbReference>
<evidence type="ECO:0000259" key="1">
    <source>
        <dbReference type="Pfam" id="PF05050"/>
    </source>
</evidence>
<keyword evidence="3" id="KW-1185">Reference proteome</keyword>
<feature type="domain" description="Methyltransferase FkbM" evidence="1">
    <location>
        <begin position="282"/>
        <end position="429"/>
    </location>
</feature>
<name>A0A835XJH8_9CHLO</name>
<dbReference type="PANTHER" id="PTHR34203:SF13">
    <property type="entry name" value="EXPRESSED PROTEIN"/>
    <property type="match status" value="1"/>
</dbReference>
<evidence type="ECO:0000313" key="3">
    <source>
        <dbReference type="Proteomes" id="UP000612055"/>
    </source>
</evidence>
<gene>
    <name evidence="2" type="ORF">HYH03_016024</name>
</gene>
<dbReference type="Pfam" id="PF05050">
    <property type="entry name" value="Methyltransf_21"/>
    <property type="match status" value="1"/>
</dbReference>
<reference evidence="2" key="1">
    <citation type="journal article" date="2020" name="bioRxiv">
        <title>Comparative genomics of Chlamydomonas.</title>
        <authorList>
            <person name="Craig R.J."/>
            <person name="Hasan A.R."/>
            <person name="Ness R.W."/>
            <person name="Keightley P.D."/>
        </authorList>
    </citation>
    <scope>NUCLEOTIDE SEQUENCE</scope>
    <source>
        <strain evidence="2">CCAP 11/70</strain>
    </source>
</reference>
<dbReference type="AlphaFoldDB" id="A0A835XJH8"/>
<accession>A0A835XJH8</accession>
<comment type="caution">
    <text evidence="2">The sequence shown here is derived from an EMBL/GenBank/DDBJ whole genome shotgun (WGS) entry which is preliminary data.</text>
</comment>
<dbReference type="InterPro" id="IPR029063">
    <property type="entry name" value="SAM-dependent_MTases_sf"/>
</dbReference>
<dbReference type="OrthoDB" id="411251at2759"/>
<sequence>MRFPRPPGARPQPPAKPWTRWLPLLLPVVILGTLLALRDSIESIIAERSLAAAGLAKLAAAPSPVCRNTCFKANNGVCDEGRPPTLAPKAADPAAAPAAANATAAKPARLRHLLGLTSPGSSGGSDSESDRTGAWGWLWRLAHGALGLGGVPGSGAGGAGAGGWGRRLQAVEGHPAVSELLCDLGTDCADCGPWNGTVPTGWEPHDGPVAWLRAEHNASLFVRTTDTPRPFLAAITHHQADPDVSAMLWHYGAMEGGVTRVLHWMLEGQCEPPKGRRRTVLDVGANFGYYTIQSALYGCNVVAFEPVRKFRAPLDWAVHAAGVAERVTLVGAALGEAAGEARLALPKDGTYWGLASLDGINLFPQEIVANLTVNVTTLDRWAEWAPKGFKPKDALLLKMDLEGWEPRVIQGGKAFLKEGCEGVLMEYSPGVLERIFERPGQKTPQGLAALQAFPASLLALQEAGFTAMAHLPLFAFAAPWPPKKIVGSEPLPPFESVTPAMARHDLEALEYRGRMELDPGGCPLPTELTTAFPVWRRCSEWTYATHPKGLRSAFGFNTNLWALRERAGARRHMVLQGSAALFEEAQDMKVWTSLRRNNTGFGLTDCGGVGLGHKQLFRCPCPAEARAQADSECAKQEALVERLAREGKMPFTDSKR</sequence>
<protein>
    <recommendedName>
        <fullName evidence="1">Methyltransferase FkbM domain-containing protein</fullName>
    </recommendedName>
</protein>
<dbReference type="SUPFAM" id="SSF53335">
    <property type="entry name" value="S-adenosyl-L-methionine-dependent methyltransferases"/>
    <property type="match status" value="1"/>
</dbReference>
<evidence type="ECO:0000313" key="2">
    <source>
        <dbReference type="EMBL" id="KAG2485238.1"/>
    </source>
</evidence>
<dbReference type="PANTHER" id="PTHR34203">
    <property type="entry name" value="METHYLTRANSFERASE, FKBM FAMILY PROTEIN"/>
    <property type="match status" value="1"/>
</dbReference>
<proteinExistence type="predicted"/>
<dbReference type="InterPro" id="IPR006342">
    <property type="entry name" value="FkbM_mtfrase"/>
</dbReference>
<dbReference type="NCBIfam" id="TIGR01444">
    <property type="entry name" value="fkbM_fam"/>
    <property type="match status" value="1"/>
</dbReference>
<dbReference type="Gene3D" id="3.40.50.150">
    <property type="entry name" value="Vaccinia Virus protein VP39"/>
    <property type="match status" value="1"/>
</dbReference>
<dbReference type="Proteomes" id="UP000612055">
    <property type="component" value="Unassembled WGS sequence"/>
</dbReference>